<evidence type="ECO:0000313" key="2">
    <source>
        <dbReference type="EMBL" id="KAG1824356.1"/>
    </source>
</evidence>
<comment type="caution">
    <text evidence="2">The sequence shown here is derived from an EMBL/GenBank/DDBJ whole genome shotgun (WGS) entry which is preliminary data.</text>
</comment>
<proteinExistence type="predicted"/>
<dbReference type="AlphaFoldDB" id="A0A9P7EL26"/>
<accession>A0A9P7EL26</accession>
<feature type="compositionally biased region" description="Basic and acidic residues" evidence="1">
    <location>
        <begin position="15"/>
        <end position="28"/>
    </location>
</feature>
<protein>
    <submittedName>
        <fullName evidence="2">Uncharacterized protein</fullName>
    </submittedName>
</protein>
<organism evidence="2 3">
    <name type="scientific">Suillus subaureus</name>
    <dbReference type="NCBI Taxonomy" id="48587"/>
    <lineage>
        <taxon>Eukaryota</taxon>
        <taxon>Fungi</taxon>
        <taxon>Dikarya</taxon>
        <taxon>Basidiomycota</taxon>
        <taxon>Agaricomycotina</taxon>
        <taxon>Agaricomycetes</taxon>
        <taxon>Agaricomycetidae</taxon>
        <taxon>Boletales</taxon>
        <taxon>Suillineae</taxon>
        <taxon>Suillaceae</taxon>
        <taxon>Suillus</taxon>
    </lineage>
</organism>
<sequence>MTTLRSNPNISPTRNLDHHEDTSRVEEQTRQLTNKFFPILSVSLDSCNTPRKRTRNTSYHLFVRGKYFSLRGKVCLKLAPDMGRGCPDALVEPAWVGYGGCGSAGYQHPGI</sequence>
<reference evidence="2" key="1">
    <citation type="journal article" date="2020" name="New Phytol.">
        <title>Comparative genomics reveals dynamic genome evolution in host specialist ectomycorrhizal fungi.</title>
        <authorList>
            <person name="Lofgren L.A."/>
            <person name="Nguyen N.H."/>
            <person name="Vilgalys R."/>
            <person name="Ruytinx J."/>
            <person name="Liao H.L."/>
            <person name="Branco S."/>
            <person name="Kuo A."/>
            <person name="LaButti K."/>
            <person name="Lipzen A."/>
            <person name="Andreopoulos W."/>
            <person name="Pangilinan J."/>
            <person name="Riley R."/>
            <person name="Hundley H."/>
            <person name="Na H."/>
            <person name="Barry K."/>
            <person name="Grigoriev I.V."/>
            <person name="Stajich J.E."/>
            <person name="Kennedy P.G."/>
        </authorList>
    </citation>
    <scope>NUCLEOTIDE SEQUENCE</scope>
    <source>
        <strain evidence="2">MN1</strain>
    </source>
</reference>
<dbReference type="EMBL" id="JABBWG010000003">
    <property type="protein sequence ID" value="KAG1824356.1"/>
    <property type="molecule type" value="Genomic_DNA"/>
</dbReference>
<gene>
    <name evidence="2" type="ORF">BJ212DRAFT_1584582</name>
</gene>
<keyword evidence="3" id="KW-1185">Reference proteome</keyword>
<feature type="region of interest" description="Disordered" evidence="1">
    <location>
        <begin position="1"/>
        <end position="28"/>
    </location>
</feature>
<dbReference type="GeneID" id="64636354"/>
<evidence type="ECO:0000256" key="1">
    <source>
        <dbReference type="SAM" id="MobiDB-lite"/>
    </source>
</evidence>
<evidence type="ECO:0000313" key="3">
    <source>
        <dbReference type="Proteomes" id="UP000807769"/>
    </source>
</evidence>
<dbReference type="RefSeq" id="XP_041198073.1">
    <property type="nucleotide sequence ID" value="XM_041342338.1"/>
</dbReference>
<name>A0A9P7EL26_9AGAM</name>
<feature type="compositionally biased region" description="Polar residues" evidence="1">
    <location>
        <begin position="1"/>
        <end position="14"/>
    </location>
</feature>
<dbReference type="Proteomes" id="UP000807769">
    <property type="component" value="Unassembled WGS sequence"/>
</dbReference>